<dbReference type="AlphaFoldDB" id="A0A9D2DVS8"/>
<dbReference type="PROSITE" id="PS50943">
    <property type="entry name" value="HTH_CROC1"/>
    <property type="match status" value="1"/>
</dbReference>
<proteinExistence type="predicted"/>
<sequence>MLNERIRELRRAFGLSQVELAGAMNVSKQCVSNWENDNVQPSIDMLVKLADYFRVTTDYLLCRDEKDALDLSGLSERERAHLKLLVMDLLNKS</sequence>
<keyword evidence="1" id="KW-0238">DNA-binding</keyword>
<reference evidence="3" key="1">
    <citation type="journal article" date="2021" name="PeerJ">
        <title>Extensive microbial diversity within the chicken gut microbiome revealed by metagenomics and culture.</title>
        <authorList>
            <person name="Gilroy R."/>
            <person name="Ravi A."/>
            <person name="Getino M."/>
            <person name="Pursley I."/>
            <person name="Horton D.L."/>
            <person name="Alikhan N.F."/>
            <person name="Baker D."/>
            <person name="Gharbi K."/>
            <person name="Hall N."/>
            <person name="Watson M."/>
            <person name="Adriaenssens E.M."/>
            <person name="Foster-Nyarko E."/>
            <person name="Jarju S."/>
            <person name="Secka A."/>
            <person name="Antonio M."/>
            <person name="Oren A."/>
            <person name="Chaudhuri R.R."/>
            <person name="La Ragione R."/>
            <person name="Hildebrand F."/>
            <person name="Pallen M.J."/>
        </authorList>
    </citation>
    <scope>NUCLEOTIDE SEQUENCE</scope>
    <source>
        <strain evidence="3">CHK33-5263</strain>
    </source>
</reference>
<reference evidence="3" key="2">
    <citation type="submission" date="2021-04" db="EMBL/GenBank/DDBJ databases">
        <authorList>
            <person name="Gilroy R."/>
        </authorList>
    </citation>
    <scope>NUCLEOTIDE SEQUENCE</scope>
    <source>
        <strain evidence="3">CHK33-5263</strain>
    </source>
</reference>
<name>A0A9D2DVS8_9FIRM</name>
<dbReference type="CDD" id="cd00093">
    <property type="entry name" value="HTH_XRE"/>
    <property type="match status" value="1"/>
</dbReference>
<dbReference type="Gene3D" id="1.10.260.40">
    <property type="entry name" value="lambda repressor-like DNA-binding domains"/>
    <property type="match status" value="1"/>
</dbReference>
<comment type="caution">
    <text evidence="3">The sequence shown here is derived from an EMBL/GenBank/DDBJ whole genome shotgun (WGS) entry which is preliminary data.</text>
</comment>
<dbReference type="SMART" id="SM00530">
    <property type="entry name" value="HTH_XRE"/>
    <property type="match status" value="1"/>
</dbReference>
<evidence type="ECO:0000313" key="3">
    <source>
        <dbReference type="EMBL" id="HIZ24142.1"/>
    </source>
</evidence>
<organism evidence="3 4">
    <name type="scientific">Candidatus Gallimonas intestinigallinarum</name>
    <dbReference type="NCBI Taxonomy" id="2838604"/>
    <lineage>
        <taxon>Bacteria</taxon>
        <taxon>Bacillati</taxon>
        <taxon>Bacillota</taxon>
        <taxon>Clostridia</taxon>
        <taxon>Candidatus Gallimonas</taxon>
    </lineage>
</organism>
<feature type="domain" description="HTH cro/C1-type" evidence="2">
    <location>
        <begin position="6"/>
        <end position="60"/>
    </location>
</feature>
<dbReference type="Pfam" id="PF01381">
    <property type="entry name" value="HTH_3"/>
    <property type="match status" value="1"/>
</dbReference>
<evidence type="ECO:0000259" key="2">
    <source>
        <dbReference type="PROSITE" id="PS50943"/>
    </source>
</evidence>
<evidence type="ECO:0000313" key="4">
    <source>
        <dbReference type="Proteomes" id="UP000824044"/>
    </source>
</evidence>
<dbReference type="InterPro" id="IPR001387">
    <property type="entry name" value="Cro/C1-type_HTH"/>
</dbReference>
<protein>
    <submittedName>
        <fullName evidence="3">Helix-turn-helix domain-containing protein</fullName>
    </submittedName>
</protein>
<dbReference type="GO" id="GO:0003677">
    <property type="term" value="F:DNA binding"/>
    <property type="evidence" value="ECO:0007669"/>
    <property type="project" value="UniProtKB-KW"/>
</dbReference>
<dbReference type="PANTHER" id="PTHR46558:SF11">
    <property type="entry name" value="HTH-TYPE TRANSCRIPTIONAL REGULATOR XRE"/>
    <property type="match status" value="1"/>
</dbReference>
<accession>A0A9D2DVS8</accession>
<gene>
    <name evidence="3" type="ORF">H9812_01510</name>
</gene>
<evidence type="ECO:0000256" key="1">
    <source>
        <dbReference type="ARBA" id="ARBA00023125"/>
    </source>
</evidence>
<dbReference type="PANTHER" id="PTHR46558">
    <property type="entry name" value="TRACRIPTIONAL REGULATORY PROTEIN-RELATED-RELATED"/>
    <property type="match status" value="1"/>
</dbReference>
<dbReference type="Proteomes" id="UP000824044">
    <property type="component" value="Unassembled WGS sequence"/>
</dbReference>
<dbReference type="InterPro" id="IPR010982">
    <property type="entry name" value="Lambda_DNA-bd_dom_sf"/>
</dbReference>
<dbReference type="EMBL" id="DXBS01000035">
    <property type="protein sequence ID" value="HIZ24142.1"/>
    <property type="molecule type" value="Genomic_DNA"/>
</dbReference>
<dbReference type="SUPFAM" id="SSF47413">
    <property type="entry name" value="lambda repressor-like DNA-binding domains"/>
    <property type="match status" value="1"/>
</dbReference>